<keyword evidence="2 4" id="KW-0479">Metal-binding</keyword>
<dbReference type="InterPro" id="IPR036909">
    <property type="entry name" value="Cyt_c-like_dom_sf"/>
</dbReference>
<keyword evidence="3 4" id="KW-0408">Iron</keyword>
<dbReference type="InterPro" id="IPR011444">
    <property type="entry name" value="DUF1549"/>
</dbReference>
<organism evidence="6 7">
    <name type="scientific">Roseimicrobium gellanilyticum</name>
    <dbReference type="NCBI Taxonomy" id="748857"/>
    <lineage>
        <taxon>Bacteria</taxon>
        <taxon>Pseudomonadati</taxon>
        <taxon>Verrucomicrobiota</taxon>
        <taxon>Verrucomicrobiia</taxon>
        <taxon>Verrucomicrobiales</taxon>
        <taxon>Verrucomicrobiaceae</taxon>
        <taxon>Roseimicrobium</taxon>
    </lineage>
</organism>
<dbReference type="InterPro" id="IPR022655">
    <property type="entry name" value="DUF1553"/>
</dbReference>
<evidence type="ECO:0000256" key="3">
    <source>
        <dbReference type="ARBA" id="ARBA00023004"/>
    </source>
</evidence>
<dbReference type="Pfam" id="PF07587">
    <property type="entry name" value="PSD1"/>
    <property type="match status" value="1"/>
</dbReference>
<feature type="domain" description="Cytochrome c" evidence="5">
    <location>
        <begin position="7"/>
        <end position="102"/>
    </location>
</feature>
<dbReference type="EMBL" id="QNRR01000014">
    <property type="protein sequence ID" value="RBP37285.1"/>
    <property type="molecule type" value="Genomic_DNA"/>
</dbReference>
<dbReference type="PANTHER" id="PTHR35889:SF3">
    <property type="entry name" value="F-BOX DOMAIN-CONTAINING PROTEIN"/>
    <property type="match status" value="1"/>
</dbReference>
<accession>A0A366H709</accession>
<dbReference type="PANTHER" id="PTHR35889">
    <property type="entry name" value="CYCLOINULO-OLIGOSACCHARIDE FRUCTANOTRANSFERASE-RELATED"/>
    <property type="match status" value="1"/>
</dbReference>
<evidence type="ECO:0000313" key="6">
    <source>
        <dbReference type="EMBL" id="RBP37285.1"/>
    </source>
</evidence>
<dbReference type="GO" id="GO:0046872">
    <property type="term" value="F:metal ion binding"/>
    <property type="evidence" value="ECO:0007669"/>
    <property type="project" value="UniProtKB-KW"/>
</dbReference>
<evidence type="ECO:0000256" key="1">
    <source>
        <dbReference type="ARBA" id="ARBA00022617"/>
    </source>
</evidence>
<dbReference type="Pfam" id="PF07583">
    <property type="entry name" value="PSCyt2"/>
    <property type="match status" value="1"/>
</dbReference>
<name>A0A366H709_9BACT</name>
<dbReference type="GO" id="GO:0009055">
    <property type="term" value="F:electron transfer activity"/>
    <property type="evidence" value="ECO:0007669"/>
    <property type="project" value="InterPro"/>
</dbReference>
<dbReference type="AlphaFoldDB" id="A0A366H709"/>
<reference evidence="6 7" key="1">
    <citation type="submission" date="2018-06" db="EMBL/GenBank/DDBJ databases">
        <title>Genomic Encyclopedia of Type Strains, Phase IV (KMG-IV): sequencing the most valuable type-strain genomes for metagenomic binning, comparative biology and taxonomic classification.</title>
        <authorList>
            <person name="Goeker M."/>
        </authorList>
    </citation>
    <scope>NUCLEOTIDE SEQUENCE [LARGE SCALE GENOMIC DNA]</scope>
    <source>
        <strain evidence="6 7">DSM 25532</strain>
    </source>
</reference>
<evidence type="ECO:0000256" key="4">
    <source>
        <dbReference type="PROSITE-ProRule" id="PRU00433"/>
    </source>
</evidence>
<dbReference type="Pfam" id="PF07635">
    <property type="entry name" value="PSCyt1"/>
    <property type="match status" value="1"/>
</dbReference>
<sequence length="856" mass="95773">MYMAGSGLVQAAPLMFERDIRPILKAHCFHCHGEEKEIKGGLDVRLKHFMEKGGDSGPAIVSGDPHNSLLIEQLKSGDMPKGGKKLPEAEIAKIEQWIAEGTKTLRTEPAVLVPGTVISEEERAYWAFQPIRRQKAPTSEYANPVDGFLQARLTKAGLAFSPETDRVTLIRRASFDLTGLPPSAEEVEAFEKDTRVDAYERLIDRLLESPQYGERWGRHWLDVAGYADSEGYNDEDTDRDDAWRYRDYVIQALNEDLPFDEFIREQLAGDEMIPSPPVNLTSDQTRKLTATGFLRMAPDGTGTERMDKDLAKNAVVTETVKIVSSSLMGMTVGCAECHDHRFDPILQKDFYRLRAIFEPALDWKQWREPRQRRISLLTTEERATSAELEKQAVEVEKELQAKLVELRDWVFEQEVKALAPQLQLKCREAGLAFQKDVKSLTAEQKKLVEEYPGIKVTPSVGILNLFLNKYGRENDLKKMQDDNAARAAAIRAKKPQENFVRVLAEPVAYGSKTTVPVTQVFMRGNRELPGDAVGPGDLTVLSPDKPIDFLADDPAVPGTGRRLAFAKHLTSGKHPLLARVLVNRFWMHHFGRGLVNTPGDFGHQGEKPSHPELLDWLANEFMSQGWSLKRLHRLVMTSAAYRQSSKKTPTGEARDPANALLWRYPVRRLEAEVIRDATLAVCGTLNIQPAGPPVPVRVDENNQTVVGSDKPLLPDQLFRRSIYVTQKRSLPAQVLAVFDAPQMEPNCELRNSSTVAPQSLLLMNSAFVVEQADFLAKRVRAEAGGDVRKQAELAWRLVFGVPDAATEVDSLASYLTEQAKVLKGTNATAKPEELERRALASLCQVLLGSNRFLYVE</sequence>
<dbReference type="GO" id="GO:0020037">
    <property type="term" value="F:heme binding"/>
    <property type="evidence" value="ECO:0007669"/>
    <property type="project" value="InterPro"/>
</dbReference>
<keyword evidence="7" id="KW-1185">Reference proteome</keyword>
<keyword evidence="1 4" id="KW-0349">Heme</keyword>
<evidence type="ECO:0000313" key="7">
    <source>
        <dbReference type="Proteomes" id="UP000253426"/>
    </source>
</evidence>
<comment type="caution">
    <text evidence="6">The sequence shown here is derived from an EMBL/GenBank/DDBJ whole genome shotgun (WGS) entry which is preliminary data.</text>
</comment>
<dbReference type="InterPro" id="IPR011429">
    <property type="entry name" value="Cyt_c_Planctomycete-type"/>
</dbReference>
<dbReference type="Proteomes" id="UP000253426">
    <property type="component" value="Unassembled WGS sequence"/>
</dbReference>
<dbReference type="PROSITE" id="PS51007">
    <property type="entry name" value="CYTC"/>
    <property type="match status" value="1"/>
</dbReference>
<protein>
    <submittedName>
        <fullName evidence="6">Cytochrome c</fullName>
    </submittedName>
</protein>
<proteinExistence type="predicted"/>
<gene>
    <name evidence="6" type="ORF">DES53_11423</name>
</gene>
<evidence type="ECO:0000256" key="2">
    <source>
        <dbReference type="ARBA" id="ARBA00022723"/>
    </source>
</evidence>
<dbReference type="SUPFAM" id="SSF46626">
    <property type="entry name" value="Cytochrome c"/>
    <property type="match status" value="1"/>
</dbReference>
<evidence type="ECO:0000259" key="5">
    <source>
        <dbReference type="PROSITE" id="PS51007"/>
    </source>
</evidence>
<dbReference type="InterPro" id="IPR009056">
    <property type="entry name" value="Cyt_c-like_dom"/>
</dbReference>